<reference evidence="3 4" key="1">
    <citation type="submission" date="2019-12" db="EMBL/GenBank/DDBJ databases">
        <title>Comparative genomics gives insights into the taxonomy of the Azoarcus-Aromatoleum group and reveals separate origins of nif in the plant-associated Azoarcus and non-plant-associated Aromatoleum sub-groups.</title>
        <authorList>
            <person name="Lafos M."/>
            <person name="Maluk M."/>
            <person name="Batista M."/>
            <person name="Junghare M."/>
            <person name="Carmona M."/>
            <person name="Faoro H."/>
            <person name="Cruz L.M."/>
            <person name="Battistoni F."/>
            <person name="De Souza E."/>
            <person name="Pedrosa F."/>
            <person name="Chen W.-M."/>
            <person name="Poole P.S."/>
            <person name="Dixon R.A."/>
            <person name="James E.K."/>
        </authorList>
    </citation>
    <scope>NUCLEOTIDE SEQUENCE [LARGE SCALE GENOMIC DNA]</scope>
    <source>
        <strain evidence="3 4">ToN1</strain>
    </source>
</reference>
<dbReference type="CDD" id="cd08894">
    <property type="entry name" value="SRPBCC_CalC_Aha1-like_1"/>
    <property type="match status" value="1"/>
</dbReference>
<comment type="caution">
    <text evidence="3">The sequence shown here is derived from an EMBL/GenBank/DDBJ whole genome shotgun (WGS) entry which is preliminary data.</text>
</comment>
<keyword evidence="4" id="KW-1185">Reference proteome</keyword>
<evidence type="ECO:0000259" key="2">
    <source>
        <dbReference type="Pfam" id="PF08327"/>
    </source>
</evidence>
<evidence type="ECO:0000313" key="3">
    <source>
        <dbReference type="EMBL" id="NMF91195.1"/>
    </source>
</evidence>
<dbReference type="InterPro" id="IPR013538">
    <property type="entry name" value="ASHA1/2-like_C"/>
</dbReference>
<protein>
    <submittedName>
        <fullName evidence="3">Polyketide cyclase</fullName>
    </submittedName>
</protein>
<comment type="similarity">
    <text evidence="1">Belongs to the AHA1 family.</text>
</comment>
<dbReference type="EMBL" id="WTVR01000069">
    <property type="protein sequence ID" value="NMF91195.1"/>
    <property type="molecule type" value="Genomic_DNA"/>
</dbReference>
<gene>
    <name evidence="3" type="ORF">GPA26_22280</name>
</gene>
<dbReference type="InterPro" id="IPR023393">
    <property type="entry name" value="START-like_dom_sf"/>
</dbReference>
<dbReference type="RefSeq" id="WP_169208517.1">
    <property type="nucleotide sequence ID" value="NZ_CP059560.1"/>
</dbReference>
<feature type="domain" description="Activator of Hsp90 ATPase homologue 1/2-like C-terminal" evidence="2">
    <location>
        <begin position="24"/>
        <end position="150"/>
    </location>
</feature>
<proteinExistence type="inferred from homology"/>
<evidence type="ECO:0000313" key="4">
    <source>
        <dbReference type="Proteomes" id="UP000652074"/>
    </source>
</evidence>
<evidence type="ECO:0000256" key="1">
    <source>
        <dbReference type="ARBA" id="ARBA00006817"/>
    </source>
</evidence>
<sequence>MNEGPAGTTGSTDDHAFVHSRLIDAPRERVFRAFSDPAHLARWWGPKGFSNTFHEFDFRSGGGWRFVMHGPDGKDYKNESVFVEVVAPERIVVEHVLSHHFLLTITLAAQGERTLVGWRQVFDTAAERQRIADIVTEANEQNLDRLAAEVKNVA</sequence>
<dbReference type="Proteomes" id="UP000652074">
    <property type="component" value="Unassembled WGS sequence"/>
</dbReference>
<dbReference type="SUPFAM" id="SSF55961">
    <property type="entry name" value="Bet v1-like"/>
    <property type="match status" value="1"/>
</dbReference>
<organism evidence="3 4">
    <name type="scientific">Aromatoleum petrolei</name>
    <dbReference type="NCBI Taxonomy" id="76116"/>
    <lineage>
        <taxon>Bacteria</taxon>
        <taxon>Pseudomonadati</taxon>
        <taxon>Pseudomonadota</taxon>
        <taxon>Betaproteobacteria</taxon>
        <taxon>Rhodocyclales</taxon>
        <taxon>Rhodocyclaceae</taxon>
        <taxon>Aromatoleum</taxon>
    </lineage>
</organism>
<dbReference type="Pfam" id="PF08327">
    <property type="entry name" value="AHSA1"/>
    <property type="match status" value="1"/>
</dbReference>
<name>A0ABX1MVB7_9RHOO</name>
<dbReference type="Gene3D" id="3.30.530.20">
    <property type="match status" value="1"/>
</dbReference>
<accession>A0ABX1MVB7</accession>